<dbReference type="SUPFAM" id="SSF46955">
    <property type="entry name" value="Putative DNA-binding domain"/>
    <property type="match status" value="1"/>
</dbReference>
<sequence>MENKDKDLITISETAELLGVSIMTLRRWDKSGRLFSVRKKPGGNRYYRKEDIDVFLSDLFKLAKDWAVSKKEFPEQFYCQTSAIFQARITKMESLMIENKDTKDLFSLLVSIAGEIGNNSYDHNIGQWPDIPGIFFGYDLNKKQIVLADRGLGILETLKRVRPGLKNHKQALKVAFTEIISGRKPEARGNGLKYVKNVISKNPINLLFQTGDAKLILNGGSPDLKIENSSENFHGCLALISWL</sequence>
<evidence type="ECO:0000313" key="3">
    <source>
        <dbReference type="Proteomes" id="UP000228756"/>
    </source>
</evidence>
<comment type="caution">
    <text evidence="2">The sequence shown here is derived from an EMBL/GenBank/DDBJ whole genome shotgun (WGS) entry which is preliminary data.</text>
</comment>
<dbReference type="InterPro" id="IPR009061">
    <property type="entry name" value="DNA-bd_dom_put_sf"/>
</dbReference>
<dbReference type="AlphaFoldDB" id="A0A2M6NSU5"/>
<accession>A0A2M6NSU5</accession>
<dbReference type="GO" id="GO:0003677">
    <property type="term" value="F:DNA binding"/>
    <property type="evidence" value="ECO:0007669"/>
    <property type="project" value="InterPro"/>
</dbReference>
<evidence type="ECO:0000313" key="2">
    <source>
        <dbReference type="EMBL" id="PIR72728.1"/>
    </source>
</evidence>
<reference evidence="3" key="1">
    <citation type="submission" date="2017-09" db="EMBL/GenBank/DDBJ databases">
        <title>Depth-based differentiation of microbial function through sediment-hosted aquifers and enrichment of novel symbionts in the deep terrestrial subsurface.</title>
        <authorList>
            <person name="Probst A.J."/>
            <person name="Ladd B."/>
            <person name="Jarett J.K."/>
            <person name="Geller-Mcgrath D.E."/>
            <person name="Sieber C.M.K."/>
            <person name="Emerson J.B."/>
            <person name="Anantharaman K."/>
            <person name="Thomas B.C."/>
            <person name="Malmstrom R."/>
            <person name="Stieglmeier M."/>
            <person name="Klingl A."/>
            <person name="Woyke T."/>
            <person name="Ryan C.M."/>
            <person name="Banfield J.F."/>
        </authorList>
    </citation>
    <scope>NUCLEOTIDE SEQUENCE [LARGE SCALE GENOMIC DNA]</scope>
</reference>
<protein>
    <recommendedName>
        <fullName evidence="1">HTH merR-type domain-containing protein</fullName>
    </recommendedName>
</protein>
<dbReference type="PROSITE" id="PS50937">
    <property type="entry name" value="HTH_MERR_2"/>
    <property type="match status" value="1"/>
</dbReference>
<gene>
    <name evidence="2" type="ORF">COU42_00140</name>
</gene>
<evidence type="ECO:0000259" key="1">
    <source>
        <dbReference type="PROSITE" id="PS50937"/>
    </source>
</evidence>
<dbReference type="InterPro" id="IPR000551">
    <property type="entry name" value="MerR-type_HTH_dom"/>
</dbReference>
<organism evidence="2 3">
    <name type="scientific">Candidatus Nealsonbacteria bacterium CG10_big_fil_rev_8_21_14_0_10_36_24</name>
    <dbReference type="NCBI Taxonomy" id="1974710"/>
    <lineage>
        <taxon>Bacteria</taxon>
        <taxon>Candidatus Nealsoniibacteriota</taxon>
    </lineage>
</organism>
<dbReference type="GO" id="GO:0006355">
    <property type="term" value="P:regulation of DNA-templated transcription"/>
    <property type="evidence" value="ECO:0007669"/>
    <property type="project" value="InterPro"/>
</dbReference>
<dbReference type="EMBL" id="PFCJ01000001">
    <property type="protein sequence ID" value="PIR72728.1"/>
    <property type="molecule type" value="Genomic_DNA"/>
</dbReference>
<proteinExistence type="predicted"/>
<dbReference type="CDD" id="cd04762">
    <property type="entry name" value="HTH_MerR-trunc"/>
    <property type="match status" value="1"/>
</dbReference>
<name>A0A2M6NSU5_9BACT</name>
<feature type="domain" description="HTH merR-type" evidence="1">
    <location>
        <begin position="8"/>
        <end position="53"/>
    </location>
</feature>
<dbReference type="Proteomes" id="UP000228756">
    <property type="component" value="Unassembled WGS sequence"/>
</dbReference>
<dbReference type="Pfam" id="PF00376">
    <property type="entry name" value="MerR"/>
    <property type="match status" value="1"/>
</dbReference>
<dbReference type="Gene3D" id="1.10.1660.10">
    <property type="match status" value="1"/>
</dbReference>